<dbReference type="GO" id="GO:0004252">
    <property type="term" value="F:serine-type endopeptidase activity"/>
    <property type="evidence" value="ECO:0007669"/>
    <property type="project" value="InterPro"/>
</dbReference>
<protein>
    <submittedName>
        <fullName evidence="3">S26 family signal peptidase</fullName>
    </submittedName>
</protein>
<dbReference type="Gene3D" id="2.10.109.10">
    <property type="entry name" value="Umud Fragment, subunit A"/>
    <property type="match status" value="1"/>
</dbReference>
<feature type="domain" description="Peptidase S24/S26A/S26B/S26C" evidence="2">
    <location>
        <begin position="1"/>
        <end position="60"/>
    </location>
</feature>
<evidence type="ECO:0000259" key="2">
    <source>
        <dbReference type="Pfam" id="PF00717"/>
    </source>
</evidence>
<dbReference type="Proteomes" id="UP000515728">
    <property type="component" value="Chromosome"/>
</dbReference>
<evidence type="ECO:0000256" key="1">
    <source>
        <dbReference type="ARBA" id="ARBA00004308"/>
    </source>
</evidence>
<name>A0A7G7MR94_9PSEU</name>
<proteinExistence type="predicted"/>
<dbReference type="CDD" id="cd06530">
    <property type="entry name" value="S26_SPase_I"/>
    <property type="match status" value="1"/>
</dbReference>
<dbReference type="EMBL" id="CP060131">
    <property type="protein sequence ID" value="QNG55305.1"/>
    <property type="molecule type" value="Genomic_DNA"/>
</dbReference>
<dbReference type="Pfam" id="PF00717">
    <property type="entry name" value="Peptidase_S24"/>
    <property type="match status" value="1"/>
</dbReference>
<sequence length="91" mass="9891">MSPTVRDGDVLLVRFGAAPSPGDVVLVRWSARPQQLSVKRAERPEGDGWWVLGDNPDGSTDSRSLGPANVVGIAFARMWPRPGRLRGKPPF</sequence>
<evidence type="ECO:0000313" key="3">
    <source>
        <dbReference type="EMBL" id="QNG55305.1"/>
    </source>
</evidence>
<dbReference type="InterPro" id="IPR015927">
    <property type="entry name" value="Peptidase_S24_S26A/B/C"/>
</dbReference>
<comment type="subcellular location">
    <subcellularLocation>
        <location evidence="1">Endomembrane system</location>
    </subcellularLocation>
</comment>
<organism evidence="3 4">
    <name type="scientific">Pseudonocardia petroleophila</name>
    <dbReference type="NCBI Taxonomy" id="37331"/>
    <lineage>
        <taxon>Bacteria</taxon>
        <taxon>Bacillati</taxon>
        <taxon>Actinomycetota</taxon>
        <taxon>Actinomycetes</taxon>
        <taxon>Pseudonocardiales</taxon>
        <taxon>Pseudonocardiaceae</taxon>
        <taxon>Pseudonocardia</taxon>
    </lineage>
</organism>
<dbReference type="GO" id="GO:0012505">
    <property type="term" value="C:endomembrane system"/>
    <property type="evidence" value="ECO:0007669"/>
    <property type="project" value="UniProtKB-SubCell"/>
</dbReference>
<accession>A0A7G7MR94</accession>
<dbReference type="GO" id="GO:0006465">
    <property type="term" value="P:signal peptide processing"/>
    <property type="evidence" value="ECO:0007669"/>
    <property type="project" value="InterPro"/>
</dbReference>
<dbReference type="InterPro" id="IPR036286">
    <property type="entry name" value="LexA/Signal_pep-like_sf"/>
</dbReference>
<gene>
    <name evidence="3" type="ORF">H6H00_02160</name>
</gene>
<keyword evidence="4" id="KW-1185">Reference proteome</keyword>
<dbReference type="KEGG" id="ppel:H6H00_02160"/>
<dbReference type="InterPro" id="IPR019533">
    <property type="entry name" value="Peptidase_S26"/>
</dbReference>
<dbReference type="AlphaFoldDB" id="A0A7G7MR94"/>
<dbReference type="SUPFAM" id="SSF51306">
    <property type="entry name" value="LexA/Signal peptidase"/>
    <property type="match status" value="1"/>
</dbReference>
<reference evidence="3 4" key="1">
    <citation type="submission" date="2020-08" db="EMBL/GenBank/DDBJ databases">
        <authorList>
            <person name="Mo P."/>
        </authorList>
    </citation>
    <scope>NUCLEOTIDE SEQUENCE [LARGE SCALE GENOMIC DNA]</scope>
    <source>
        <strain evidence="3 4">CGMCC 4.1532</strain>
    </source>
</reference>
<evidence type="ECO:0000313" key="4">
    <source>
        <dbReference type="Proteomes" id="UP000515728"/>
    </source>
</evidence>